<keyword evidence="5" id="KW-1185">Reference proteome</keyword>
<evidence type="ECO:0000313" key="4">
    <source>
        <dbReference type="EMBL" id="RFM27674.1"/>
    </source>
</evidence>
<dbReference type="InterPro" id="IPR002347">
    <property type="entry name" value="SDR_fam"/>
</dbReference>
<dbReference type="CDD" id="cd05233">
    <property type="entry name" value="SDR_c"/>
    <property type="match status" value="1"/>
</dbReference>
<dbReference type="PRINTS" id="PR00080">
    <property type="entry name" value="SDRFAMILY"/>
</dbReference>
<evidence type="ECO:0000256" key="3">
    <source>
        <dbReference type="RuleBase" id="RU000363"/>
    </source>
</evidence>
<dbReference type="RefSeq" id="WP_116847752.1">
    <property type="nucleotide sequence ID" value="NZ_QTJU01000004.1"/>
</dbReference>
<dbReference type="PIRSF" id="PIRSF000126">
    <property type="entry name" value="11-beta-HSD1"/>
    <property type="match status" value="1"/>
</dbReference>
<dbReference type="PRINTS" id="PR00081">
    <property type="entry name" value="GDHRDH"/>
</dbReference>
<dbReference type="PANTHER" id="PTHR44196:SF2">
    <property type="entry name" value="SHORT-CHAIN DEHYDROGENASE-RELATED"/>
    <property type="match status" value="1"/>
</dbReference>
<evidence type="ECO:0000256" key="2">
    <source>
        <dbReference type="ARBA" id="ARBA00023002"/>
    </source>
</evidence>
<dbReference type="GO" id="GO:0016020">
    <property type="term" value="C:membrane"/>
    <property type="evidence" value="ECO:0007669"/>
    <property type="project" value="TreeGrafter"/>
</dbReference>
<dbReference type="InterPro" id="IPR036291">
    <property type="entry name" value="NAD(P)-bd_dom_sf"/>
</dbReference>
<dbReference type="PANTHER" id="PTHR44196">
    <property type="entry name" value="DEHYDROGENASE/REDUCTASE SDR FAMILY MEMBER 7B"/>
    <property type="match status" value="1"/>
</dbReference>
<dbReference type="PROSITE" id="PS00061">
    <property type="entry name" value="ADH_SHORT"/>
    <property type="match status" value="1"/>
</dbReference>
<organism evidence="4 5">
    <name type="scientific">Deminuibacter soli</name>
    <dbReference type="NCBI Taxonomy" id="2291815"/>
    <lineage>
        <taxon>Bacteria</taxon>
        <taxon>Pseudomonadati</taxon>
        <taxon>Bacteroidota</taxon>
        <taxon>Chitinophagia</taxon>
        <taxon>Chitinophagales</taxon>
        <taxon>Chitinophagaceae</taxon>
        <taxon>Deminuibacter</taxon>
    </lineage>
</organism>
<dbReference type="Pfam" id="PF00106">
    <property type="entry name" value="adh_short"/>
    <property type="match status" value="1"/>
</dbReference>
<name>A0A3E1NIM5_9BACT</name>
<dbReference type="AlphaFoldDB" id="A0A3E1NIM5"/>
<dbReference type="Gene3D" id="3.40.50.720">
    <property type="entry name" value="NAD(P)-binding Rossmann-like Domain"/>
    <property type="match status" value="1"/>
</dbReference>
<protein>
    <submittedName>
        <fullName evidence="4">SDR family NAD(P)-dependent oxidoreductase</fullName>
    </submittedName>
</protein>
<proteinExistence type="inferred from homology"/>
<dbReference type="Proteomes" id="UP000261284">
    <property type="component" value="Unassembled WGS sequence"/>
</dbReference>
<keyword evidence="2" id="KW-0560">Oxidoreductase</keyword>
<evidence type="ECO:0000256" key="1">
    <source>
        <dbReference type="ARBA" id="ARBA00006484"/>
    </source>
</evidence>
<dbReference type="OrthoDB" id="9808814at2"/>
<dbReference type="EMBL" id="QTJU01000004">
    <property type="protein sequence ID" value="RFM27674.1"/>
    <property type="molecule type" value="Genomic_DNA"/>
</dbReference>
<dbReference type="GO" id="GO:0016491">
    <property type="term" value="F:oxidoreductase activity"/>
    <property type="evidence" value="ECO:0007669"/>
    <property type="project" value="UniProtKB-KW"/>
</dbReference>
<reference evidence="4 5" key="1">
    <citation type="submission" date="2018-08" db="EMBL/GenBank/DDBJ databases">
        <title>Chitinophagaceae sp. K23C18032701, a novel bacterium isolated from forest soil.</title>
        <authorList>
            <person name="Wang C."/>
        </authorList>
    </citation>
    <scope>NUCLEOTIDE SEQUENCE [LARGE SCALE GENOMIC DNA]</scope>
    <source>
        <strain evidence="4 5">K23C18032701</strain>
    </source>
</reference>
<sequence>MKYALITGASKGIGKDIANELAARQYNVLLIARDSTQLQAAAQEISHTHKVDAQYLSIDLSKPDAAQEVFNWCTQNKFDISVLVNNAGYGLNGVFGTHSLSENNNMMQVNMNVLVDLCALLLPQLKAQPKAYILNIASSAAYQAVPYLSLYAASKAFVLTFSRGLHYELRKSPVSVTCVCPGATDTNFASRANITSAKAIKAAEKFNMAPQTVARIAVEGMLAGKKEVITGALNKLAAFFVWLLPKSVAEKTAAGIYE</sequence>
<comment type="caution">
    <text evidence="4">The sequence shown here is derived from an EMBL/GenBank/DDBJ whole genome shotgun (WGS) entry which is preliminary data.</text>
</comment>
<gene>
    <name evidence="4" type="ORF">DXN05_13280</name>
</gene>
<comment type="similarity">
    <text evidence="1 3">Belongs to the short-chain dehydrogenases/reductases (SDR) family.</text>
</comment>
<accession>A0A3E1NIM5</accession>
<dbReference type="InterPro" id="IPR020904">
    <property type="entry name" value="Sc_DH/Rdtase_CS"/>
</dbReference>
<evidence type="ECO:0000313" key="5">
    <source>
        <dbReference type="Proteomes" id="UP000261284"/>
    </source>
</evidence>
<dbReference type="SUPFAM" id="SSF51735">
    <property type="entry name" value="NAD(P)-binding Rossmann-fold domains"/>
    <property type="match status" value="1"/>
</dbReference>